<dbReference type="GO" id="GO:0016579">
    <property type="term" value="P:protein deubiquitination"/>
    <property type="evidence" value="ECO:0007669"/>
    <property type="project" value="InterPro"/>
</dbReference>
<dbReference type="PANTHER" id="PTHR21646">
    <property type="entry name" value="UBIQUITIN CARBOXYL-TERMINAL HYDROLASE"/>
    <property type="match status" value="1"/>
</dbReference>
<evidence type="ECO:0000256" key="5">
    <source>
        <dbReference type="ARBA" id="ARBA00022786"/>
    </source>
</evidence>
<evidence type="ECO:0000256" key="4">
    <source>
        <dbReference type="ARBA" id="ARBA00022670"/>
    </source>
</evidence>
<evidence type="ECO:0000256" key="1">
    <source>
        <dbReference type="ARBA" id="ARBA00000707"/>
    </source>
</evidence>
<dbReference type="Pfam" id="PF00443">
    <property type="entry name" value="UCH"/>
    <property type="match status" value="1"/>
</dbReference>
<dbReference type="GO" id="GO:0006508">
    <property type="term" value="P:proteolysis"/>
    <property type="evidence" value="ECO:0007669"/>
    <property type="project" value="UniProtKB-KW"/>
</dbReference>
<evidence type="ECO:0000256" key="2">
    <source>
        <dbReference type="ARBA" id="ARBA00009085"/>
    </source>
</evidence>
<sequence length="287" mass="33506">MEKRGIVGLRNLGNTCYMNAALQCLRSIVPLSNYILFHTNQRVKNQLVNSYFEFVKRIWSGRASVISPSEIREEFEKYKKEFVGGSQQDAQEFTNYLLDIIHETIKVPDDKEKGGRSPISELFYGKYKSTVICENCDYNSVTYENYMFLTLPIANNLNESFKLFSHNDELNHDNKYNCDKCKTISNAKKKMRVHSFPKVLIIYLKRFSNHRKIDDFMEIPLFFSRDDSERYELVGVIEHFGSVSGGHYTANVKISDNWITFNDSSSYEISKSNVISRNAYVLFYEKH</sequence>
<dbReference type="CDD" id="cd02674">
    <property type="entry name" value="Peptidase_C19R"/>
    <property type="match status" value="1"/>
</dbReference>
<comment type="catalytic activity">
    <reaction evidence="1">
        <text>Thiol-dependent hydrolysis of ester, thioester, amide, peptide and isopeptide bonds formed by the C-terminal Gly of ubiquitin (a 76-residue protein attached to proteins as an intracellular targeting signal).</text>
        <dbReference type="EC" id="3.4.19.12"/>
    </reaction>
</comment>
<feature type="domain" description="USP" evidence="8">
    <location>
        <begin position="7"/>
        <end position="287"/>
    </location>
</feature>
<organism evidence="9">
    <name type="scientific">Harvfovirus sp</name>
    <dbReference type="NCBI Taxonomy" id="2487768"/>
    <lineage>
        <taxon>Viruses</taxon>
        <taxon>Varidnaviria</taxon>
        <taxon>Bamfordvirae</taxon>
        <taxon>Nucleocytoviricota</taxon>
        <taxon>Megaviricetes</taxon>
        <taxon>Imitervirales</taxon>
        <taxon>Mimiviridae</taxon>
        <taxon>Klosneuvirinae</taxon>
    </lineage>
</organism>
<name>A0A3G4ZZP1_9VIRU</name>
<gene>
    <name evidence="9" type="ORF">Harvfovirus1_20</name>
</gene>
<dbReference type="PROSITE" id="PS00973">
    <property type="entry name" value="USP_2"/>
    <property type="match status" value="1"/>
</dbReference>
<keyword evidence="4" id="KW-0645">Protease</keyword>
<keyword evidence="6 9" id="KW-0378">Hydrolase</keyword>
<evidence type="ECO:0000256" key="6">
    <source>
        <dbReference type="ARBA" id="ARBA00022801"/>
    </source>
</evidence>
<dbReference type="PANTHER" id="PTHR21646:SF24">
    <property type="entry name" value="UBIQUITIN CARBOXYL-TERMINAL HYDROLASE"/>
    <property type="match status" value="1"/>
</dbReference>
<keyword evidence="5" id="KW-0833">Ubl conjugation pathway</keyword>
<dbReference type="InterPro" id="IPR038765">
    <property type="entry name" value="Papain-like_cys_pep_sf"/>
</dbReference>
<evidence type="ECO:0000256" key="7">
    <source>
        <dbReference type="ARBA" id="ARBA00022807"/>
    </source>
</evidence>
<dbReference type="EC" id="3.4.19.12" evidence="3"/>
<dbReference type="InterPro" id="IPR050185">
    <property type="entry name" value="Ub_carboxyl-term_hydrolase"/>
</dbReference>
<dbReference type="Gene3D" id="3.90.70.10">
    <property type="entry name" value="Cysteine proteinases"/>
    <property type="match status" value="1"/>
</dbReference>
<evidence type="ECO:0000256" key="3">
    <source>
        <dbReference type="ARBA" id="ARBA00012759"/>
    </source>
</evidence>
<reference evidence="9" key="1">
    <citation type="submission" date="2018-10" db="EMBL/GenBank/DDBJ databases">
        <title>Hidden diversity of soil giant viruses.</title>
        <authorList>
            <person name="Schulz F."/>
            <person name="Alteio L."/>
            <person name="Goudeau D."/>
            <person name="Ryan E.M."/>
            <person name="Malmstrom R.R."/>
            <person name="Blanchard J."/>
            <person name="Woyke T."/>
        </authorList>
    </citation>
    <scope>NUCLEOTIDE SEQUENCE</scope>
    <source>
        <strain evidence="9">HAV1</strain>
    </source>
</reference>
<dbReference type="InterPro" id="IPR018200">
    <property type="entry name" value="USP_CS"/>
</dbReference>
<proteinExistence type="inferred from homology"/>
<dbReference type="PROSITE" id="PS50235">
    <property type="entry name" value="USP_3"/>
    <property type="match status" value="1"/>
</dbReference>
<protein>
    <recommendedName>
        <fullName evidence="3">ubiquitinyl hydrolase 1</fullName>
        <ecNumber evidence="3">3.4.19.12</ecNumber>
    </recommendedName>
</protein>
<evidence type="ECO:0000259" key="8">
    <source>
        <dbReference type="PROSITE" id="PS50235"/>
    </source>
</evidence>
<accession>A0A3G4ZZP1</accession>
<dbReference type="EMBL" id="MK072243">
    <property type="protein sequence ID" value="AYV80395.1"/>
    <property type="molecule type" value="Genomic_DNA"/>
</dbReference>
<dbReference type="GO" id="GO:0004843">
    <property type="term" value="F:cysteine-type deubiquitinase activity"/>
    <property type="evidence" value="ECO:0007669"/>
    <property type="project" value="UniProtKB-EC"/>
</dbReference>
<keyword evidence="7" id="KW-0788">Thiol protease</keyword>
<evidence type="ECO:0000313" key="9">
    <source>
        <dbReference type="EMBL" id="AYV80395.1"/>
    </source>
</evidence>
<comment type="similarity">
    <text evidence="2">Belongs to the peptidase C19 family.</text>
</comment>
<dbReference type="SUPFAM" id="SSF54001">
    <property type="entry name" value="Cysteine proteinases"/>
    <property type="match status" value="1"/>
</dbReference>
<dbReference type="PROSITE" id="PS00972">
    <property type="entry name" value="USP_1"/>
    <property type="match status" value="1"/>
</dbReference>
<dbReference type="InterPro" id="IPR001394">
    <property type="entry name" value="Peptidase_C19_UCH"/>
</dbReference>
<dbReference type="InterPro" id="IPR028889">
    <property type="entry name" value="USP"/>
</dbReference>